<dbReference type="Pfam" id="PF02698">
    <property type="entry name" value="DUF218"/>
    <property type="match status" value="1"/>
</dbReference>
<dbReference type="EMBL" id="QGSY01000148">
    <property type="protein sequence ID" value="RQX10903.1"/>
    <property type="molecule type" value="Genomic_DNA"/>
</dbReference>
<dbReference type="AlphaFoldDB" id="A0A3N9XTW6"/>
<dbReference type="InterPro" id="IPR003848">
    <property type="entry name" value="DUF218"/>
</dbReference>
<accession>A0A3N9XTW6</accession>
<comment type="caution">
    <text evidence="2">The sequence shown here is derived from an EMBL/GenBank/DDBJ whole genome shotgun (WGS) entry which is preliminary data.</text>
</comment>
<proteinExistence type="predicted"/>
<organism evidence="2 3">
    <name type="scientific">Micromonospora arida</name>
    <dbReference type="NCBI Taxonomy" id="2203715"/>
    <lineage>
        <taxon>Bacteria</taxon>
        <taxon>Bacillati</taxon>
        <taxon>Actinomycetota</taxon>
        <taxon>Actinomycetes</taxon>
        <taxon>Micromonosporales</taxon>
        <taxon>Micromonosporaceae</taxon>
        <taxon>Micromonospora</taxon>
    </lineage>
</organism>
<name>A0A3N9XTW6_9ACTN</name>
<keyword evidence="3" id="KW-1185">Reference proteome</keyword>
<dbReference type="Gene3D" id="3.40.50.620">
    <property type="entry name" value="HUPs"/>
    <property type="match status" value="1"/>
</dbReference>
<dbReference type="PANTHER" id="PTHR30336:SF20">
    <property type="entry name" value="DUF218 DOMAIN-CONTAINING PROTEIN"/>
    <property type="match status" value="1"/>
</dbReference>
<evidence type="ECO:0000313" key="2">
    <source>
        <dbReference type="EMBL" id="RQX10903.1"/>
    </source>
</evidence>
<dbReference type="RefSeq" id="WP_124855198.1">
    <property type="nucleotide sequence ID" value="NZ_QGSY01000148.1"/>
</dbReference>
<evidence type="ECO:0000313" key="3">
    <source>
        <dbReference type="Proteomes" id="UP000266889"/>
    </source>
</evidence>
<sequence length="226" mass="25522">MLTDRQAAVPTRVLPDEVRADVETLWRYHDMRHELRPCDVGIGLGSHDLGVAVIATRLFQAGLFPWIVFTGANAPTTVERFPQGEAVHYREYAVEQGVPPEAILVEPRATNTAENLEFSRALLAERQIPVQSVLIMSRPYQQRRAYATCRSMWPEVDVVCVSNPLELDDYVRSIGDPRRVVDMLVGDTQRIEVYAERGFAIPQEMPDEVRAAFERLVAAGYTSRLI</sequence>
<feature type="domain" description="DUF218" evidence="1">
    <location>
        <begin position="54"/>
        <end position="155"/>
    </location>
</feature>
<dbReference type="InterPro" id="IPR014729">
    <property type="entry name" value="Rossmann-like_a/b/a_fold"/>
</dbReference>
<dbReference type="GO" id="GO:0005886">
    <property type="term" value="C:plasma membrane"/>
    <property type="evidence" value="ECO:0007669"/>
    <property type="project" value="TreeGrafter"/>
</dbReference>
<dbReference type="CDD" id="cd06259">
    <property type="entry name" value="YdcF-like"/>
    <property type="match status" value="1"/>
</dbReference>
<gene>
    <name evidence="2" type="ORF">DLJ58_10335</name>
</gene>
<dbReference type="Proteomes" id="UP000266889">
    <property type="component" value="Unassembled WGS sequence"/>
</dbReference>
<protein>
    <recommendedName>
        <fullName evidence="1">DUF218 domain-containing protein</fullName>
    </recommendedName>
</protein>
<reference evidence="2 3" key="1">
    <citation type="submission" date="2018-05" db="EMBL/GenBank/DDBJ databases">
        <title>Micromonospora from Atacama Desert.</title>
        <authorList>
            <person name="Carro L."/>
            <person name="Goodfellow M."/>
            <person name="Klenk H.-P."/>
        </authorList>
    </citation>
    <scope>NUCLEOTIDE SEQUENCE [LARGE SCALE GENOMIC DNA]</scope>
    <source>
        <strain evidence="2 3">LB32</strain>
    </source>
</reference>
<dbReference type="InterPro" id="IPR051599">
    <property type="entry name" value="Cell_Envelope_Assoc"/>
</dbReference>
<dbReference type="PANTHER" id="PTHR30336">
    <property type="entry name" value="INNER MEMBRANE PROTEIN, PROBABLE PERMEASE"/>
    <property type="match status" value="1"/>
</dbReference>
<dbReference type="OrthoDB" id="2216870at2"/>
<evidence type="ECO:0000259" key="1">
    <source>
        <dbReference type="Pfam" id="PF02698"/>
    </source>
</evidence>